<name>A0ABY3Z9F8_STRRM</name>
<sequence length="78" mass="8337">MSARDELYVALRAAGEERSEVGRLLDAFRAEVLRGAADVLDTLPADASGFDRAEHKYKGGAAAADLRRMADEAGESRA</sequence>
<dbReference type="RefSeq" id="WP_003979881.1">
    <property type="nucleotide sequence ID" value="NZ_CP043497.1"/>
</dbReference>
<dbReference type="GeneID" id="66855810"/>
<gene>
    <name evidence="1" type="ORF">SRIMR7_23265</name>
</gene>
<evidence type="ECO:0008006" key="3">
    <source>
        <dbReference type="Google" id="ProtNLM"/>
    </source>
</evidence>
<dbReference type="InterPro" id="IPR036641">
    <property type="entry name" value="HPT_dom_sf"/>
</dbReference>
<evidence type="ECO:0000313" key="1">
    <source>
        <dbReference type="EMBL" id="UNZ05079.1"/>
    </source>
</evidence>
<dbReference type="Proteomes" id="UP000829494">
    <property type="component" value="Chromosome"/>
</dbReference>
<dbReference type="SUPFAM" id="SSF47226">
    <property type="entry name" value="Histidine-containing phosphotransfer domain, HPT domain"/>
    <property type="match status" value="1"/>
</dbReference>
<dbReference type="EMBL" id="CP094298">
    <property type="protein sequence ID" value="UNZ05079.1"/>
    <property type="molecule type" value="Genomic_DNA"/>
</dbReference>
<keyword evidence="2" id="KW-1185">Reference proteome</keyword>
<accession>A0ABY3Z9F8</accession>
<organism evidence="1 2">
    <name type="scientific">Streptomyces rimosus subsp. rimosus</name>
    <dbReference type="NCBI Taxonomy" id="132474"/>
    <lineage>
        <taxon>Bacteria</taxon>
        <taxon>Bacillati</taxon>
        <taxon>Actinomycetota</taxon>
        <taxon>Actinomycetes</taxon>
        <taxon>Kitasatosporales</taxon>
        <taxon>Streptomycetaceae</taxon>
        <taxon>Streptomyces</taxon>
    </lineage>
</organism>
<protein>
    <recommendedName>
        <fullName evidence="3">HPt domain-containing protein</fullName>
    </recommendedName>
</protein>
<proteinExistence type="predicted"/>
<reference evidence="1 2" key="1">
    <citation type="submission" date="2022-03" db="EMBL/GenBank/DDBJ databases">
        <title>Complete genome of Streptomyces rimosus ssp. rimosus R7 (=ATCC 10970).</title>
        <authorList>
            <person name="Beganovic S."/>
            <person name="Ruckert C."/>
            <person name="Busche T."/>
            <person name="Kalinowski J."/>
            <person name="Wittmann C."/>
        </authorList>
    </citation>
    <scope>NUCLEOTIDE SEQUENCE [LARGE SCALE GENOMIC DNA]</scope>
    <source>
        <strain evidence="1 2">R7</strain>
    </source>
</reference>
<evidence type="ECO:0000313" key="2">
    <source>
        <dbReference type="Proteomes" id="UP000829494"/>
    </source>
</evidence>